<dbReference type="EMBL" id="PISP01000001">
    <property type="protein sequence ID" value="PKD44004.1"/>
    <property type="molecule type" value="Genomic_DNA"/>
</dbReference>
<proteinExistence type="predicted"/>
<dbReference type="AlphaFoldDB" id="A0A2N0VIL0"/>
<keyword evidence="2" id="KW-1185">Reference proteome</keyword>
<name>A0A2N0VIL0_9BACT</name>
<sequence>MVWYSGLVEAVSTDRLFTITIQIDVEDIHMLRSCSFITAEAELWTRKGNLRLLACNLENSSHEPAKCTPEFGQTRIAFLI</sequence>
<reference evidence="1 2" key="1">
    <citation type="submission" date="2017-11" db="EMBL/GenBank/DDBJ databases">
        <title>Rhodohalobacter 15182 sp. nov., isolated from a salt lake.</title>
        <authorList>
            <person name="Han S."/>
        </authorList>
    </citation>
    <scope>NUCLEOTIDE SEQUENCE [LARGE SCALE GENOMIC DNA]</scope>
    <source>
        <strain evidence="1 2">15182</strain>
    </source>
</reference>
<dbReference type="Proteomes" id="UP000233398">
    <property type="component" value="Unassembled WGS sequence"/>
</dbReference>
<gene>
    <name evidence="1" type="ORF">CWD77_00565</name>
</gene>
<protein>
    <submittedName>
        <fullName evidence="1">Uncharacterized protein</fullName>
    </submittedName>
</protein>
<evidence type="ECO:0000313" key="2">
    <source>
        <dbReference type="Proteomes" id="UP000233398"/>
    </source>
</evidence>
<comment type="caution">
    <text evidence="1">The sequence shown here is derived from an EMBL/GenBank/DDBJ whole genome shotgun (WGS) entry which is preliminary data.</text>
</comment>
<accession>A0A2N0VIL0</accession>
<organism evidence="1 2">
    <name type="scientific">Rhodohalobacter barkolensis</name>
    <dbReference type="NCBI Taxonomy" id="2053187"/>
    <lineage>
        <taxon>Bacteria</taxon>
        <taxon>Pseudomonadati</taxon>
        <taxon>Balneolota</taxon>
        <taxon>Balneolia</taxon>
        <taxon>Balneolales</taxon>
        <taxon>Balneolaceae</taxon>
        <taxon>Rhodohalobacter</taxon>
    </lineage>
</organism>
<evidence type="ECO:0000313" key="1">
    <source>
        <dbReference type="EMBL" id="PKD44004.1"/>
    </source>
</evidence>